<dbReference type="GO" id="GO:0005829">
    <property type="term" value="C:cytosol"/>
    <property type="evidence" value="ECO:0007669"/>
    <property type="project" value="TreeGrafter"/>
</dbReference>
<reference evidence="2 3" key="1">
    <citation type="submission" date="2020-08" db="EMBL/GenBank/DDBJ databases">
        <authorList>
            <person name="Ren C."/>
            <person name="Gu Y."/>
            <person name="Xu Y."/>
        </authorList>
    </citation>
    <scope>NUCLEOTIDE SEQUENCE [LARGE SCALE GENOMIC DNA]</scope>
    <source>
        <strain evidence="2 3">LBM18003</strain>
    </source>
</reference>
<dbReference type="Pfam" id="PF01584">
    <property type="entry name" value="CheW"/>
    <property type="match status" value="1"/>
</dbReference>
<dbReference type="PANTHER" id="PTHR22617:SF23">
    <property type="entry name" value="CHEMOTAXIS PROTEIN CHEW"/>
    <property type="match status" value="1"/>
</dbReference>
<dbReference type="Gene3D" id="2.40.50.180">
    <property type="entry name" value="CheA-289, Domain 4"/>
    <property type="match status" value="1"/>
</dbReference>
<proteinExistence type="predicted"/>
<evidence type="ECO:0000313" key="2">
    <source>
        <dbReference type="EMBL" id="QNO17480.1"/>
    </source>
</evidence>
<dbReference type="PROSITE" id="PS50851">
    <property type="entry name" value="CHEW"/>
    <property type="match status" value="1"/>
</dbReference>
<dbReference type="EMBL" id="CP060696">
    <property type="protein sequence ID" value="QNO17480.1"/>
    <property type="molecule type" value="Genomic_DNA"/>
</dbReference>
<keyword evidence="3" id="KW-1185">Reference proteome</keyword>
<dbReference type="AlphaFoldDB" id="A0A7G9WFL8"/>
<dbReference type="Gene3D" id="2.30.30.40">
    <property type="entry name" value="SH3 Domains"/>
    <property type="match status" value="1"/>
</dbReference>
<organism evidence="2 3">
    <name type="scientific">Caproicibacterium amylolyticum</name>
    <dbReference type="NCBI Taxonomy" id="2766537"/>
    <lineage>
        <taxon>Bacteria</taxon>
        <taxon>Bacillati</taxon>
        <taxon>Bacillota</taxon>
        <taxon>Clostridia</taxon>
        <taxon>Eubacteriales</taxon>
        <taxon>Oscillospiraceae</taxon>
        <taxon>Caproicibacterium</taxon>
    </lineage>
</organism>
<dbReference type="InterPro" id="IPR002545">
    <property type="entry name" value="CheW-lke_dom"/>
</dbReference>
<dbReference type="Proteomes" id="UP000516046">
    <property type="component" value="Chromosome"/>
</dbReference>
<sequence length="169" mass="19027">MKNDSFETVNIAVQADNDEMKGKYLTFWTDSQLFGVPIKDVVQIVGMQEITEIPEYPYYAKGIINLRGAIVPLIDVRLRLGKPEQEYNDRTCIIVCNVHDIYFGFIVDEVEEVTDIADDQISPPPKLNSDTVNQYLTGVAHMGEKLVLTINTAKILGEDEFEALVQTAQ</sequence>
<dbReference type="PANTHER" id="PTHR22617">
    <property type="entry name" value="CHEMOTAXIS SENSOR HISTIDINE KINASE-RELATED"/>
    <property type="match status" value="1"/>
</dbReference>
<dbReference type="InterPro" id="IPR036061">
    <property type="entry name" value="CheW-like_dom_sf"/>
</dbReference>
<accession>A0A7G9WFL8</accession>
<protein>
    <submittedName>
        <fullName evidence="2">Purine-binding chemotaxis protein CheW</fullName>
    </submittedName>
</protein>
<evidence type="ECO:0000313" key="3">
    <source>
        <dbReference type="Proteomes" id="UP000516046"/>
    </source>
</evidence>
<gene>
    <name evidence="2" type="ORF">H6X83_11120</name>
</gene>
<name>A0A7G9WFL8_9FIRM</name>
<evidence type="ECO:0000259" key="1">
    <source>
        <dbReference type="PROSITE" id="PS50851"/>
    </source>
</evidence>
<dbReference type="GO" id="GO:0007165">
    <property type="term" value="P:signal transduction"/>
    <property type="evidence" value="ECO:0007669"/>
    <property type="project" value="InterPro"/>
</dbReference>
<dbReference type="GO" id="GO:0006935">
    <property type="term" value="P:chemotaxis"/>
    <property type="evidence" value="ECO:0007669"/>
    <property type="project" value="InterPro"/>
</dbReference>
<dbReference type="InterPro" id="IPR039315">
    <property type="entry name" value="CheW"/>
</dbReference>
<dbReference type="SUPFAM" id="SSF50341">
    <property type="entry name" value="CheW-like"/>
    <property type="match status" value="1"/>
</dbReference>
<dbReference type="SMART" id="SM00260">
    <property type="entry name" value="CheW"/>
    <property type="match status" value="1"/>
</dbReference>
<dbReference type="KEGG" id="caml:H6X83_11120"/>
<feature type="domain" description="CheW-like" evidence="1">
    <location>
        <begin position="21"/>
        <end position="161"/>
    </location>
</feature>
<dbReference type="RefSeq" id="WP_212506550.1">
    <property type="nucleotide sequence ID" value="NZ_CP060696.1"/>
</dbReference>